<reference evidence="1" key="2">
    <citation type="submission" date="2025-09" db="UniProtKB">
        <authorList>
            <consortium name="Ensembl"/>
        </authorList>
    </citation>
    <scope>IDENTIFICATION</scope>
</reference>
<keyword evidence="2" id="KW-1185">Reference proteome</keyword>
<dbReference type="Ensembl" id="ENSCMMT00000027969.1">
    <property type="protein sequence ID" value="ENSCMMP00000025573.1"/>
    <property type="gene ID" value="ENSCMMG00000015808.1"/>
</dbReference>
<protein>
    <submittedName>
        <fullName evidence="1">Uncharacterized protein</fullName>
    </submittedName>
</protein>
<dbReference type="Proteomes" id="UP000694556">
    <property type="component" value="Unassembled WGS sequence"/>
</dbReference>
<reference evidence="1" key="1">
    <citation type="submission" date="2025-08" db="UniProtKB">
        <authorList>
            <consortium name="Ensembl"/>
        </authorList>
    </citation>
    <scope>IDENTIFICATION</scope>
</reference>
<evidence type="ECO:0000313" key="2">
    <source>
        <dbReference type="Proteomes" id="UP000694556"/>
    </source>
</evidence>
<dbReference type="AlphaFoldDB" id="A0A8C3GPU7"/>
<evidence type="ECO:0000313" key="1">
    <source>
        <dbReference type="Ensembl" id="ENSCMMP00000025573.1"/>
    </source>
</evidence>
<proteinExistence type="predicted"/>
<name>A0A8C3GPU7_CAIMO</name>
<sequence length="62" mass="6814">MLRAVARGWGPVAPPGRSVASLVAEVARAKRRPRPPQPPGWEQGFRDSFVPLSKEQLRGLLL</sequence>
<organism evidence="1 2">
    <name type="scientific">Cairina moschata</name>
    <name type="common">Muscovy duck</name>
    <dbReference type="NCBI Taxonomy" id="8855"/>
    <lineage>
        <taxon>Eukaryota</taxon>
        <taxon>Metazoa</taxon>
        <taxon>Chordata</taxon>
        <taxon>Craniata</taxon>
        <taxon>Vertebrata</taxon>
        <taxon>Euteleostomi</taxon>
        <taxon>Archelosauria</taxon>
        <taxon>Archosauria</taxon>
        <taxon>Dinosauria</taxon>
        <taxon>Saurischia</taxon>
        <taxon>Theropoda</taxon>
        <taxon>Coelurosauria</taxon>
        <taxon>Aves</taxon>
        <taxon>Neognathae</taxon>
        <taxon>Galloanserae</taxon>
        <taxon>Anseriformes</taxon>
        <taxon>Anatidae</taxon>
        <taxon>Anatinae</taxon>
        <taxon>Cairina</taxon>
    </lineage>
</organism>
<accession>A0A8C3GPU7</accession>